<accession>B4RF87</accession>
<gene>
    <name evidence="1" type="ordered locus">PHZ_c2247</name>
</gene>
<dbReference type="eggNOG" id="COG1309">
    <property type="taxonomic scope" value="Bacteria"/>
</dbReference>
<evidence type="ECO:0000313" key="2">
    <source>
        <dbReference type="Proteomes" id="UP000001868"/>
    </source>
</evidence>
<dbReference type="STRING" id="450851.PHZ_c2247"/>
<dbReference type="Gene3D" id="1.10.357.10">
    <property type="entry name" value="Tetracycline Repressor, domain 2"/>
    <property type="match status" value="1"/>
</dbReference>
<dbReference type="AlphaFoldDB" id="B4RF87"/>
<dbReference type="HOGENOM" id="CLU_097157_2_0_5"/>
<sequence length="205" mass="23312">MARTASVKRAEAVADAAAGVADGRRRRGLDNRARIVRAMLEIIHSGEVAPSAEQVAARAEVGLRTVFRHFQDMDSLYREMSGVIEEELRAIVERPFRSDVWQERVIELVERRAVAFERIAPFKRASDAFRHRSRFLDADAGRLAAALREILKGVLPAEAVRDRNRLEGLDLLLSFEAWSRLRREQDLSPKRAQEVLEAAVRRMLD</sequence>
<name>B4RF87_PHEZH</name>
<dbReference type="Proteomes" id="UP000001868">
    <property type="component" value="Chromosome"/>
</dbReference>
<protein>
    <recommendedName>
        <fullName evidence="3">Transcriptional regulator</fullName>
    </recommendedName>
</protein>
<proteinExistence type="predicted"/>
<dbReference type="InterPro" id="IPR009057">
    <property type="entry name" value="Homeodomain-like_sf"/>
</dbReference>
<organism evidence="1 2">
    <name type="scientific">Phenylobacterium zucineum (strain HLK1)</name>
    <dbReference type="NCBI Taxonomy" id="450851"/>
    <lineage>
        <taxon>Bacteria</taxon>
        <taxon>Pseudomonadati</taxon>
        <taxon>Pseudomonadota</taxon>
        <taxon>Alphaproteobacteria</taxon>
        <taxon>Caulobacterales</taxon>
        <taxon>Caulobacteraceae</taxon>
        <taxon>Phenylobacterium</taxon>
    </lineage>
</organism>
<dbReference type="RefSeq" id="WP_012522798.1">
    <property type="nucleotide sequence ID" value="NC_011144.1"/>
</dbReference>
<dbReference type="KEGG" id="pzu:PHZ_c2247"/>
<dbReference type="EMBL" id="CP000747">
    <property type="protein sequence ID" value="ACG78657.1"/>
    <property type="molecule type" value="Genomic_DNA"/>
</dbReference>
<evidence type="ECO:0000313" key="1">
    <source>
        <dbReference type="EMBL" id="ACG78657.1"/>
    </source>
</evidence>
<reference evidence="1 2" key="1">
    <citation type="journal article" date="2008" name="BMC Genomics">
        <title>Complete genome of Phenylobacterium zucineum - a novel facultative intracellular bacterium isolated from human erythroleukemia cell line K562.</title>
        <authorList>
            <person name="Luo Y."/>
            <person name="Xu X."/>
            <person name="Ding Z."/>
            <person name="Liu Z."/>
            <person name="Zhang B."/>
            <person name="Yan Z."/>
            <person name="Sun J."/>
            <person name="Hu S."/>
            <person name="Hu X."/>
        </authorList>
    </citation>
    <scope>NUCLEOTIDE SEQUENCE [LARGE SCALE GENOMIC DNA]</scope>
    <source>
        <strain evidence="1 2">HLK1</strain>
    </source>
</reference>
<dbReference type="SUPFAM" id="SSF46689">
    <property type="entry name" value="Homeodomain-like"/>
    <property type="match status" value="1"/>
</dbReference>
<evidence type="ECO:0008006" key="3">
    <source>
        <dbReference type="Google" id="ProtNLM"/>
    </source>
</evidence>
<keyword evidence="2" id="KW-1185">Reference proteome</keyword>